<protein>
    <submittedName>
        <fullName evidence="1">Uncharacterized protein</fullName>
    </submittedName>
</protein>
<dbReference type="EMBL" id="UOFI01000121">
    <property type="protein sequence ID" value="VAW68286.1"/>
    <property type="molecule type" value="Genomic_DNA"/>
</dbReference>
<feature type="non-terminal residue" evidence="1">
    <location>
        <position position="553"/>
    </location>
</feature>
<sequence length="553" mass="57855">MGSYVNNAARALVGDALFDDEKYDINSKRLRSIAINAIGTSVAGEITRRYSLDPPENASGGLFGGITEGTRSFFGLEDPTSPLNLGNVGAATLGGLIGGFVGDGLDALGELIQPTVTINTANFSLASGEEVFVDDNGFIPSKGAFVNQLAGGPSSSLIDEMLAFAGEGVDVDNTVSTVAANEDNSISISMKGMTVRGNAGRAFLSTNVDDLNFSVTSGTSQIEILKSKLNENTKGNFTFFGVDKTTASNFNALLDQSVTNVKLSRQILENPEVAADALAQLQNDESFTSKIVEQGIKFINTQGLEFIDDESFNEFTDTDKLSVIRTGLLTTAQNIFDYSRSSNVQRVAQGFTAQNNLLSQTAKTILTLDGDNFGDLGQTGIAADLSQVFIIPGFITGAAQELALRADDATSLLLNSFGVISNNTLDSRLSESAKSQSQTAFGLFASAAEVVNSKVGTFLSVIDVFSSVTGTSIVSSSEASSFSKIIKGAGNAIPGVGKGDSLRDILSRGSDGLVPNTLGFKAAQKSGLDISDNIKISGSGDVKTVELELRGQR</sequence>
<reference evidence="1" key="1">
    <citation type="submission" date="2018-06" db="EMBL/GenBank/DDBJ databases">
        <authorList>
            <person name="Zhirakovskaya E."/>
        </authorList>
    </citation>
    <scope>NUCLEOTIDE SEQUENCE</scope>
</reference>
<accession>A0A3B0YIY7</accession>
<organism evidence="1">
    <name type="scientific">hydrothermal vent metagenome</name>
    <dbReference type="NCBI Taxonomy" id="652676"/>
    <lineage>
        <taxon>unclassified sequences</taxon>
        <taxon>metagenomes</taxon>
        <taxon>ecological metagenomes</taxon>
    </lineage>
</organism>
<gene>
    <name evidence="1" type="ORF">MNBD_GAMMA09-637</name>
</gene>
<dbReference type="AlphaFoldDB" id="A0A3B0YIY7"/>
<name>A0A3B0YIY7_9ZZZZ</name>
<evidence type="ECO:0000313" key="1">
    <source>
        <dbReference type="EMBL" id="VAW68286.1"/>
    </source>
</evidence>
<proteinExistence type="predicted"/>